<dbReference type="EMBL" id="QPJW01000003">
    <property type="protein sequence ID" value="RCX20475.1"/>
    <property type="molecule type" value="Genomic_DNA"/>
</dbReference>
<organism evidence="2 3">
    <name type="scientific">Fontibacillus phaseoli</name>
    <dbReference type="NCBI Taxonomy" id="1416533"/>
    <lineage>
        <taxon>Bacteria</taxon>
        <taxon>Bacillati</taxon>
        <taxon>Bacillota</taxon>
        <taxon>Bacilli</taxon>
        <taxon>Bacillales</taxon>
        <taxon>Paenibacillaceae</taxon>
        <taxon>Fontibacillus</taxon>
    </lineage>
</organism>
<dbReference type="Gene3D" id="1.10.357.10">
    <property type="entry name" value="Tetracycline Repressor, domain 2"/>
    <property type="match status" value="1"/>
</dbReference>
<dbReference type="SUPFAM" id="SSF48498">
    <property type="entry name" value="Tetracyclin repressor-like, C-terminal domain"/>
    <property type="match status" value="1"/>
</dbReference>
<feature type="domain" description="BetI-type transcriptional repressor C-terminal" evidence="1">
    <location>
        <begin position="51"/>
        <end position="159"/>
    </location>
</feature>
<comment type="caution">
    <text evidence="2">The sequence shown here is derived from an EMBL/GenBank/DDBJ whole genome shotgun (WGS) entry which is preliminary data.</text>
</comment>
<dbReference type="AlphaFoldDB" id="A0A369BGT8"/>
<evidence type="ECO:0000313" key="3">
    <source>
        <dbReference type="Proteomes" id="UP000253090"/>
    </source>
</evidence>
<dbReference type="InterPro" id="IPR009057">
    <property type="entry name" value="Homeodomain-like_sf"/>
</dbReference>
<proteinExistence type="predicted"/>
<evidence type="ECO:0000259" key="1">
    <source>
        <dbReference type="Pfam" id="PF13977"/>
    </source>
</evidence>
<gene>
    <name evidence="2" type="ORF">DFP94_103206</name>
</gene>
<dbReference type="Pfam" id="PF13977">
    <property type="entry name" value="TetR_C_6"/>
    <property type="match status" value="1"/>
</dbReference>
<evidence type="ECO:0000313" key="2">
    <source>
        <dbReference type="EMBL" id="RCX20475.1"/>
    </source>
</evidence>
<dbReference type="SUPFAM" id="SSF46689">
    <property type="entry name" value="Homeodomain-like"/>
    <property type="match status" value="1"/>
</dbReference>
<keyword evidence="3" id="KW-1185">Reference proteome</keyword>
<accession>A0A369BGT8</accession>
<sequence length="166" mass="18976">MRNIAKEANLSLGALRHDFPSQESLLAYAMNLVKERAGLRIAAIAAQDLPPKDKVLGMLLEIVPTDEQTRAEMEVWFVFTAYHNHKRDNFDAHHDGISGLIRHILEQLNRLGLLKQEVQMDLEADKLYALVDGLAMHALFDPQRLDKERVTRVLESYLFSIGRFPE</sequence>
<dbReference type="InterPro" id="IPR036271">
    <property type="entry name" value="Tet_transcr_reg_TetR-rel_C_sf"/>
</dbReference>
<dbReference type="Proteomes" id="UP000253090">
    <property type="component" value="Unassembled WGS sequence"/>
</dbReference>
<protein>
    <submittedName>
        <fullName evidence="2">AcrR family transcriptional regulator</fullName>
    </submittedName>
</protein>
<name>A0A369BGT8_9BACL</name>
<reference evidence="2 3" key="1">
    <citation type="submission" date="2018-07" db="EMBL/GenBank/DDBJ databases">
        <title>Genomic Encyclopedia of Type Strains, Phase III (KMG-III): the genomes of soil and plant-associated and newly described type strains.</title>
        <authorList>
            <person name="Whitman W."/>
        </authorList>
    </citation>
    <scope>NUCLEOTIDE SEQUENCE [LARGE SCALE GENOMIC DNA]</scope>
    <source>
        <strain evidence="2 3">CECT 8333</strain>
    </source>
</reference>
<dbReference type="InterPro" id="IPR039538">
    <property type="entry name" value="BetI_C"/>
</dbReference>